<evidence type="ECO:0000256" key="1">
    <source>
        <dbReference type="SAM" id="Phobius"/>
    </source>
</evidence>
<keyword evidence="1" id="KW-0472">Membrane</keyword>
<accession>A0A3B0ZEL4</accession>
<organism evidence="2">
    <name type="scientific">hydrothermal vent metagenome</name>
    <dbReference type="NCBI Taxonomy" id="652676"/>
    <lineage>
        <taxon>unclassified sequences</taxon>
        <taxon>metagenomes</taxon>
        <taxon>ecological metagenomes</taxon>
    </lineage>
</organism>
<dbReference type="InterPro" id="IPR058068">
    <property type="entry name" value="LIC_13387-like"/>
</dbReference>
<feature type="transmembrane region" description="Helical" evidence="1">
    <location>
        <begin position="63"/>
        <end position="81"/>
    </location>
</feature>
<keyword evidence="1" id="KW-0812">Transmembrane</keyword>
<feature type="transmembrane region" description="Helical" evidence="1">
    <location>
        <begin position="93"/>
        <end position="111"/>
    </location>
</feature>
<protein>
    <submittedName>
        <fullName evidence="2">Dipeptide transport system permease protein DppB (TC 3.A.1.5.2)</fullName>
    </submittedName>
</protein>
<dbReference type="NCBIfam" id="NF047765">
    <property type="entry name" value="LIC_13387_fam"/>
    <property type="match status" value="1"/>
</dbReference>
<evidence type="ECO:0000313" key="2">
    <source>
        <dbReference type="EMBL" id="VAW90031.1"/>
    </source>
</evidence>
<feature type="transmembrane region" description="Helical" evidence="1">
    <location>
        <begin position="7"/>
        <end position="29"/>
    </location>
</feature>
<dbReference type="AlphaFoldDB" id="A0A3B0ZEL4"/>
<keyword evidence="1" id="KW-1133">Transmembrane helix</keyword>
<gene>
    <name evidence="2" type="ORF">MNBD_GAMMA18-636</name>
</gene>
<reference evidence="2" key="1">
    <citation type="submission" date="2018-06" db="EMBL/GenBank/DDBJ databases">
        <authorList>
            <person name="Zhirakovskaya E."/>
        </authorList>
    </citation>
    <scope>NUCLEOTIDE SEQUENCE</scope>
</reference>
<name>A0A3B0ZEL4_9ZZZZ</name>
<feature type="transmembrane region" description="Helical" evidence="1">
    <location>
        <begin position="117"/>
        <end position="134"/>
    </location>
</feature>
<sequence>MKLSSVVYKVGCWSFVLVGLGHIVTSMLIPNTPERVKMVQEMKSFSISMPGTESNLYLFHEGFSLMMGLLLTAYGLLNLAFAKISKMPVKSVMLINVAVSLSALIISIKYFFIVPVAFLGVAFLCFLIALALSFQSMNYSKEKHG</sequence>
<dbReference type="EMBL" id="UOFP01000306">
    <property type="protein sequence ID" value="VAW90031.1"/>
    <property type="molecule type" value="Genomic_DNA"/>
</dbReference>
<proteinExistence type="predicted"/>